<feature type="domain" description="Thiol:disulfide interchange protein DsbD N-terminal" evidence="1">
    <location>
        <begin position="28"/>
        <end position="147"/>
    </location>
</feature>
<sequence length="150" mass="16593">MKNILLAIVAVFTLTATYAQLKPVSWKFSSKKISDKEYEIHMTATIKNGWHLYSQTQPKGAIAIPTKFVFVNNPLVVLKGNVAEVGKLEKYQDPILKVTANQYSNSVTFVQKVTLKAPAKTNVSGNVTFQTCDDKQCLPPEKVSFNVSLG</sequence>
<dbReference type="EMBL" id="JAZGLY010000004">
    <property type="protein sequence ID" value="MEE6187152.1"/>
    <property type="molecule type" value="Genomic_DNA"/>
</dbReference>
<gene>
    <name evidence="2" type="ORF">V2H41_07700</name>
</gene>
<dbReference type="Gene3D" id="2.60.40.1250">
    <property type="entry name" value="Thiol:disulfide interchange protein DsbD, N-terminal domain"/>
    <property type="match status" value="1"/>
</dbReference>
<evidence type="ECO:0000313" key="2">
    <source>
        <dbReference type="EMBL" id="MEE6187152.1"/>
    </source>
</evidence>
<dbReference type="InterPro" id="IPR028250">
    <property type="entry name" value="DsbDN"/>
</dbReference>
<accession>A0ABU7RGP9</accession>
<protein>
    <submittedName>
        <fullName evidence="2">Protein-disulfide reductase DsbD domain-containing protein</fullName>
    </submittedName>
</protein>
<dbReference type="RefSeq" id="WP_330974562.1">
    <property type="nucleotide sequence ID" value="NZ_JAZGLY010000004.1"/>
</dbReference>
<evidence type="ECO:0000259" key="1">
    <source>
        <dbReference type="Pfam" id="PF11412"/>
    </source>
</evidence>
<reference evidence="2 3" key="1">
    <citation type="submission" date="2024-01" db="EMBL/GenBank/DDBJ databases">
        <title>Niabella digestum sp. nov., isolated from waste digestion system.</title>
        <authorList>
            <person name="Zhang L."/>
        </authorList>
    </citation>
    <scope>NUCLEOTIDE SEQUENCE [LARGE SCALE GENOMIC DNA]</scope>
    <source>
        <strain evidence="2 3">A18</strain>
    </source>
</reference>
<dbReference type="Proteomes" id="UP001357452">
    <property type="component" value="Unassembled WGS sequence"/>
</dbReference>
<dbReference type="Pfam" id="PF11412">
    <property type="entry name" value="DsbD_N"/>
    <property type="match status" value="1"/>
</dbReference>
<keyword evidence="3" id="KW-1185">Reference proteome</keyword>
<name>A0ABU7RGP9_9BACT</name>
<organism evidence="2 3">
    <name type="scientific">Niabella digestorum</name>
    <dbReference type="NCBI Taxonomy" id="3117701"/>
    <lineage>
        <taxon>Bacteria</taxon>
        <taxon>Pseudomonadati</taxon>
        <taxon>Bacteroidota</taxon>
        <taxon>Chitinophagia</taxon>
        <taxon>Chitinophagales</taxon>
        <taxon>Chitinophagaceae</taxon>
        <taxon>Niabella</taxon>
    </lineage>
</organism>
<dbReference type="InterPro" id="IPR036929">
    <property type="entry name" value="DsbDN_sf"/>
</dbReference>
<evidence type="ECO:0000313" key="3">
    <source>
        <dbReference type="Proteomes" id="UP001357452"/>
    </source>
</evidence>
<proteinExistence type="predicted"/>
<comment type="caution">
    <text evidence="2">The sequence shown here is derived from an EMBL/GenBank/DDBJ whole genome shotgun (WGS) entry which is preliminary data.</text>
</comment>